<sequence>MSDDNFCFAQPEEVEQPSNADYWDILVVDDEQDIHEVTKMVFNDSEFLDHKFRFSHAYSAKEAKEQLLDNENFAVLLLDVVMETRQAGLDLAKWVREDLGNKHSRIILRTGQPGDAPEESVIHNYDINDYKNKTELSSTRLTTTVFSAVRSYNDILTIEHSEKALKVISNLTSNVFKEKTTETWLEGILSQLVSVLRLESTNGFGFCASPVDGEWTVVSSTDKNSVEIGEPLTRYLDNRDVESFEFNGQIVEVSPSQFVIPLGVRNSLGIISINLPRHNIESHRKLIEILIRSASIAYDKFFLLEEMIATQREAAYRFGEVITERCKEPKNHIQRLSMLSYALAIHSGLTEEHAHRIKTAVPLYHTGTIAIPDEVLFKSDTLTNEEWEVMKSHTSIGGEILSGSPLEVLQTASVIASTHHEKWDGSGYPSGLKGSDIPIEGRIIAIAAAFESMMMERSSVPPKSKDDITHYFHQEKSKHFDPTLCDVFIGIYDECVSLMNKYPRSKAVI</sequence>
<dbReference type="InterPro" id="IPR011006">
    <property type="entry name" value="CheY-like_superfamily"/>
</dbReference>
<dbReference type="SUPFAM" id="SSF52172">
    <property type="entry name" value="CheY-like"/>
    <property type="match status" value="1"/>
</dbReference>
<evidence type="ECO:0000256" key="1">
    <source>
        <dbReference type="PROSITE-ProRule" id="PRU00169"/>
    </source>
</evidence>
<dbReference type="SUPFAM" id="SSF109604">
    <property type="entry name" value="HD-domain/PDEase-like"/>
    <property type="match status" value="1"/>
</dbReference>
<feature type="domain" description="HD-GYP" evidence="3">
    <location>
        <begin position="307"/>
        <end position="504"/>
    </location>
</feature>
<dbReference type="PANTHER" id="PTHR45228">
    <property type="entry name" value="CYCLIC DI-GMP PHOSPHODIESTERASE TM_0186-RELATED"/>
    <property type="match status" value="1"/>
</dbReference>
<dbReference type="Gene3D" id="3.40.50.2300">
    <property type="match status" value="1"/>
</dbReference>
<dbReference type="InterPro" id="IPR001789">
    <property type="entry name" value="Sig_transdc_resp-reg_receiver"/>
</dbReference>
<dbReference type="InterPro" id="IPR021800">
    <property type="entry name" value="DUF3369"/>
</dbReference>
<name>A0AAV5P072_9VIBR</name>
<proteinExistence type="predicted"/>
<feature type="modified residue" description="4-aspartylphosphate" evidence="1">
    <location>
        <position position="79"/>
    </location>
</feature>
<gene>
    <name evidence="4" type="ORF">GCM10007932_53070</name>
</gene>
<dbReference type="Pfam" id="PF00072">
    <property type="entry name" value="Response_reg"/>
    <property type="match status" value="1"/>
</dbReference>
<protein>
    <submittedName>
        <fullName evidence="4">3'3'-cGAMP-specific phosphodiesterase 2</fullName>
    </submittedName>
</protein>
<dbReference type="PROSITE" id="PS51832">
    <property type="entry name" value="HD_GYP"/>
    <property type="match status" value="1"/>
</dbReference>
<dbReference type="InterPro" id="IPR052020">
    <property type="entry name" value="Cyclic_di-GMP/3'3'-cGAMP_PDE"/>
</dbReference>
<dbReference type="PROSITE" id="PS50110">
    <property type="entry name" value="RESPONSE_REGULATORY"/>
    <property type="match status" value="1"/>
</dbReference>
<dbReference type="Gene3D" id="1.10.3210.10">
    <property type="entry name" value="Hypothetical protein af1432"/>
    <property type="match status" value="1"/>
</dbReference>
<feature type="domain" description="Response regulatory" evidence="2">
    <location>
        <begin position="24"/>
        <end position="148"/>
    </location>
</feature>
<dbReference type="GO" id="GO:0000160">
    <property type="term" value="P:phosphorelay signal transduction system"/>
    <property type="evidence" value="ECO:0007669"/>
    <property type="project" value="InterPro"/>
</dbReference>
<dbReference type="Pfam" id="PF13487">
    <property type="entry name" value="HD_5"/>
    <property type="match status" value="1"/>
</dbReference>
<dbReference type="GO" id="GO:0008081">
    <property type="term" value="F:phosphoric diester hydrolase activity"/>
    <property type="evidence" value="ECO:0007669"/>
    <property type="project" value="UniProtKB-ARBA"/>
</dbReference>
<keyword evidence="5" id="KW-1185">Reference proteome</keyword>
<evidence type="ECO:0000313" key="4">
    <source>
        <dbReference type="EMBL" id="GLQ75944.1"/>
    </source>
</evidence>
<reference evidence="5" key="1">
    <citation type="journal article" date="2019" name="Int. J. Syst. Evol. Microbiol.">
        <title>The Global Catalogue of Microorganisms (GCM) 10K type strain sequencing project: providing services to taxonomists for standard genome sequencing and annotation.</title>
        <authorList>
            <consortium name="The Broad Institute Genomics Platform"/>
            <consortium name="The Broad Institute Genome Sequencing Center for Infectious Disease"/>
            <person name="Wu L."/>
            <person name="Ma J."/>
        </authorList>
    </citation>
    <scope>NUCLEOTIDE SEQUENCE [LARGE SCALE GENOMIC DNA]</scope>
    <source>
        <strain evidence="5">NBRC 15640</strain>
    </source>
</reference>
<dbReference type="Proteomes" id="UP001156690">
    <property type="component" value="Unassembled WGS sequence"/>
</dbReference>
<dbReference type="InterPro" id="IPR037522">
    <property type="entry name" value="HD_GYP_dom"/>
</dbReference>
<organism evidence="4 5">
    <name type="scientific">Vibrio penaeicida</name>
    <dbReference type="NCBI Taxonomy" id="104609"/>
    <lineage>
        <taxon>Bacteria</taxon>
        <taxon>Pseudomonadati</taxon>
        <taxon>Pseudomonadota</taxon>
        <taxon>Gammaproteobacteria</taxon>
        <taxon>Vibrionales</taxon>
        <taxon>Vibrionaceae</taxon>
        <taxon>Vibrio</taxon>
    </lineage>
</organism>
<dbReference type="RefSeq" id="WP_126606813.1">
    <property type="nucleotide sequence ID" value="NZ_AP025145.1"/>
</dbReference>
<evidence type="ECO:0000259" key="3">
    <source>
        <dbReference type="PROSITE" id="PS51832"/>
    </source>
</evidence>
<keyword evidence="1" id="KW-0597">Phosphoprotein</keyword>
<evidence type="ECO:0000259" key="2">
    <source>
        <dbReference type="PROSITE" id="PS50110"/>
    </source>
</evidence>
<dbReference type="PANTHER" id="PTHR45228:SF9">
    <property type="entry name" value="3'3'-CGAMP-SPECIFIC PHOSPHODIESTERASE 2"/>
    <property type="match status" value="1"/>
</dbReference>
<dbReference type="Pfam" id="PF11849">
    <property type="entry name" value="DUF3369"/>
    <property type="match status" value="1"/>
</dbReference>
<dbReference type="InterPro" id="IPR003607">
    <property type="entry name" value="HD/PDEase_dom"/>
</dbReference>
<dbReference type="EMBL" id="BSNX01000075">
    <property type="protein sequence ID" value="GLQ75944.1"/>
    <property type="molecule type" value="Genomic_DNA"/>
</dbReference>
<dbReference type="CDD" id="cd00156">
    <property type="entry name" value="REC"/>
    <property type="match status" value="1"/>
</dbReference>
<evidence type="ECO:0000313" key="5">
    <source>
        <dbReference type="Proteomes" id="UP001156690"/>
    </source>
</evidence>
<dbReference type="CDD" id="cd00077">
    <property type="entry name" value="HDc"/>
    <property type="match status" value="1"/>
</dbReference>
<dbReference type="AlphaFoldDB" id="A0AAV5P072"/>
<comment type="caution">
    <text evidence="4">The sequence shown here is derived from an EMBL/GenBank/DDBJ whole genome shotgun (WGS) entry which is preliminary data.</text>
</comment>
<accession>A0AAV5P072</accession>